<feature type="signal peptide" evidence="1">
    <location>
        <begin position="1"/>
        <end position="19"/>
    </location>
</feature>
<dbReference type="EMBL" id="EF081495">
    <property type="protein sequence ID" value="ABK20894.1"/>
    <property type="molecule type" value="mRNA"/>
</dbReference>
<sequence>MLSFALLCVLCVLWAPSQSSTRYAYSEEVGEDFDEEEALALTTSTSVVDVDVKQEMKERKAVNTDVFSLDEDTEEDKRE</sequence>
<keyword evidence="1" id="KW-0732">Signal</keyword>
<evidence type="ECO:0000256" key="1">
    <source>
        <dbReference type="SAM" id="SignalP"/>
    </source>
</evidence>
<feature type="chain" id="PRO_5002738891" evidence="1">
    <location>
        <begin position="20"/>
        <end position="79"/>
    </location>
</feature>
<dbReference type="AlphaFoldDB" id="A9NJT3"/>
<protein>
    <submittedName>
        <fullName evidence="2">Uncharacterized protein</fullName>
    </submittedName>
</protein>
<reference evidence="2" key="1">
    <citation type="journal article" date="2008" name="BMC Genomics">
        <title>A conifer genomics resource of 200,000 spruce (Picea spp.) ESTs and 6,464 high-quality, sequence-finished full-length cDNAs for Sitka spruce (Picea sitchensis).</title>
        <authorList>
            <person name="Ralph S.G."/>
            <person name="Chun H.J."/>
            <person name="Kolosova N."/>
            <person name="Cooper D."/>
            <person name="Oddy C."/>
            <person name="Ritland C.E."/>
            <person name="Kirkpatrick R."/>
            <person name="Moore R."/>
            <person name="Barber S."/>
            <person name="Holt R.A."/>
            <person name="Jones S.J."/>
            <person name="Marra M.A."/>
            <person name="Douglas C.J."/>
            <person name="Ritland K."/>
            <person name="Bohlmann J."/>
        </authorList>
    </citation>
    <scope>NUCLEOTIDE SEQUENCE</scope>
    <source>
        <tissue evidence="2">Green portion of the leader tissue</tissue>
    </source>
</reference>
<accession>A9NJT3</accession>
<name>A9NJT3_PICSI</name>
<proteinExistence type="evidence at transcript level"/>
<evidence type="ECO:0000313" key="2">
    <source>
        <dbReference type="EMBL" id="ABK20894.1"/>
    </source>
</evidence>
<organism evidence="2">
    <name type="scientific">Picea sitchensis</name>
    <name type="common">Sitka spruce</name>
    <name type="synonym">Pinus sitchensis</name>
    <dbReference type="NCBI Taxonomy" id="3332"/>
    <lineage>
        <taxon>Eukaryota</taxon>
        <taxon>Viridiplantae</taxon>
        <taxon>Streptophyta</taxon>
        <taxon>Embryophyta</taxon>
        <taxon>Tracheophyta</taxon>
        <taxon>Spermatophyta</taxon>
        <taxon>Pinopsida</taxon>
        <taxon>Pinidae</taxon>
        <taxon>Conifers I</taxon>
        <taxon>Pinales</taxon>
        <taxon>Pinaceae</taxon>
        <taxon>Picea</taxon>
    </lineage>
</organism>